<name>A0A937D357_9HYPH</name>
<keyword evidence="1" id="KW-0813">Transport</keyword>
<protein>
    <submittedName>
        <fullName evidence="5">ABC transporter ATP-binding protein</fullName>
    </submittedName>
</protein>
<dbReference type="GO" id="GO:0005886">
    <property type="term" value="C:plasma membrane"/>
    <property type="evidence" value="ECO:0007669"/>
    <property type="project" value="TreeGrafter"/>
</dbReference>
<dbReference type="InterPro" id="IPR032823">
    <property type="entry name" value="BCA_ABC_TP_C"/>
</dbReference>
<evidence type="ECO:0000313" key="6">
    <source>
        <dbReference type="Proteomes" id="UP000605848"/>
    </source>
</evidence>
<dbReference type="GO" id="GO:0015192">
    <property type="term" value="F:L-phenylalanine transmembrane transporter activity"/>
    <property type="evidence" value="ECO:0007669"/>
    <property type="project" value="TreeGrafter"/>
</dbReference>
<organism evidence="5 6">
    <name type="scientific">Microvirga aerilata</name>
    <dbReference type="NCBI Taxonomy" id="670292"/>
    <lineage>
        <taxon>Bacteria</taxon>
        <taxon>Pseudomonadati</taxon>
        <taxon>Pseudomonadota</taxon>
        <taxon>Alphaproteobacteria</taxon>
        <taxon>Hyphomicrobiales</taxon>
        <taxon>Methylobacteriaceae</taxon>
        <taxon>Microvirga</taxon>
    </lineage>
</organism>
<dbReference type="Pfam" id="PF00005">
    <property type="entry name" value="ABC_tran"/>
    <property type="match status" value="1"/>
</dbReference>
<dbReference type="GO" id="GO:0016887">
    <property type="term" value="F:ATP hydrolysis activity"/>
    <property type="evidence" value="ECO:0007669"/>
    <property type="project" value="InterPro"/>
</dbReference>
<evidence type="ECO:0000256" key="2">
    <source>
        <dbReference type="ARBA" id="ARBA00022741"/>
    </source>
</evidence>
<dbReference type="Pfam" id="PF12399">
    <property type="entry name" value="BCA_ABC_TP_C"/>
    <property type="match status" value="1"/>
</dbReference>
<sequence length="245" mass="26464">MSGSLLEVNGISKRFGGLQAVKKLSFNVNEGEILGLLGPNGAGKTTAFNMIAGFHKPDEGTIKLGGHNIAGSKPWEVCRAGIGRTFQLSKPFGDLTVVENLMVGGFSRSSDRKRIRAAAEEIAAFLGLERKGDTEAHNLTAFDRRKLELGRALSTQPRLLLMDEVVAGATPNEASEMVELVKKVRARGVSVLIVEHVMKVIMALSDRVIVLDYGSLIADGKPKDVVTSPEVLKAYFGERYVQART</sequence>
<reference evidence="5" key="1">
    <citation type="submission" date="2021-01" db="EMBL/GenBank/DDBJ databases">
        <title>Microvirga sp.</title>
        <authorList>
            <person name="Kim M.K."/>
        </authorList>
    </citation>
    <scope>NUCLEOTIDE SEQUENCE</scope>
    <source>
        <strain evidence="5">5420S-16</strain>
    </source>
</reference>
<dbReference type="GO" id="GO:0015808">
    <property type="term" value="P:L-alanine transport"/>
    <property type="evidence" value="ECO:0007669"/>
    <property type="project" value="TreeGrafter"/>
</dbReference>
<dbReference type="SUPFAM" id="SSF52540">
    <property type="entry name" value="P-loop containing nucleoside triphosphate hydrolases"/>
    <property type="match status" value="1"/>
</dbReference>
<dbReference type="GO" id="GO:1903805">
    <property type="term" value="P:L-valine import across plasma membrane"/>
    <property type="evidence" value="ECO:0007669"/>
    <property type="project" value="TreeGrafter"/>
</dbReference>
<accession>A0A937D357</accession>
<dbReference type="SMART" id="SM00382">
    <property type="entry name" value="AAA"/>
    <property type="match status" value="1"/>
</dbReference>
<evidence type="ECO:0000256" key="3">
    <source>
        <dbReference type="ARBA" id="ARBA00022840"/>
    </source>
</evidence>
<dbReference type="GO" id="GO:0042941">
    <property type="term" value="P:D-alanine transmembrane transport"/>
    <property type="evidence" value="ECO:0007669"/>
    <property type="project" value="TreeGrafter"/>
</dbReference>
<dbReference type="InterPro" id="IPR051120">
    <property type="entry name" value="ABC_AA/LPS_Transport"/>
</dbReference>
<dbReference type="RefSeq" id="WP_190844491.1">
    <property type="nucleotide sequence ID" value="NZ_JAEQMY010000032.1"/>
</dbReference>
<proteinExistence type="predicted"/>
<keyword evidence="2" id="KW-0547">Nucleotide-binding</keyword>
<dbReference type="InterPro" id="IPR003593">
    <property type="entry name" value="AAA+_ATPase"/>
</dbReference>
<dbReference type="PANTHER" id="PTHR45772">
    <property type="entry name" value="CONSERVED COMPONENT OF ABC TRANSPORTER FOR NATURAL AMINO ACIDS-RELATED"/>
    <property type="match status" value="1"/>
</dbReference>
<evidence type="ECO:0000259" key="4">
    <source>
        <dbReference type="PROSITE" id="PS50893"/>
    </source>
</evidence>
<comment type="caution">
    <text evidence="5">The sequence shown here is derived from an EMBL/GenBank/DDBJ whole genome shotgun (WGS) entry which is preliminary data.</text>
</comment>
<dbReference type="EMBL" id="JAEQMY010000032">
    <property type="protein sequence ID" value="MBL0406020.1"/>
    <property type="molecule type" value="Genomic_DNA"/>
</dbReference>
<keyword evidence="3 5" id="KW-0067">ATP-binding</keyword>
<dbReference type="GO" id="GO:0005524">
    <property type="term" value="F:ATP binding"/>
    <property type="evidence" value="ECO:0007669"/>
    <property type="project" value="UniProtKB-KW"/>
</dbReference>
<evidence type="ECO:0000256" key="1">
    <source>
        <dbReference type="ARBA" id="ARBA00022448"/>
    </source>
</evidence>
<dbReference type="AlphaFoldDB" id="A0A937D357"/>
<dbReference type="CDD" id="cd03219">
    <property type="entry name" value="ABC_Mj1267_LivG_branched"/>
    <property type="match status" value="1"/>
</dbReference>
<feature type="domain" description="ABC transporter" evidence="4">
    <location>
        <begin position="6"/>
        <end position="238"/>
    </location>
</feature>
<gene>
    <name evidence="5" type="ORF">JKG68_18830</name>
</gene>
<dbReference type="Proteomes" id="UP000605848">
    <property type="component" value="Unassembled WGS sequence"/>
</dbReference>
<dbReference type="PROSITE" id="PS50893">
    <property type="entry name" value="ABC_TRANSPORTER_2"/>
    <property type="match status" value="1"/>
</dbReference>
<dbReference type="GO" id="GO:0005304">
    <property type="term" value="F:L-valine transmembrane transporter activity"/>
    <property type="evidence" value="ECO:0007669"/>
    <property type="project" value="TreeGrafter"/>
</dbReference>
<dbReference type="GO" id="GO:0015188">
    <property type="term" value="F:L-isoleucine transmembrane transporter activity"/>
    <property type="evidence" value="ECO:0007669"/>
    <property type="project" value="TreeGrafter"/>
</dbReference>
<dbReference type="GO" id="GO:1903806">
    <property type="term" value="P:L-isoleucine import across plasma membrane"/>
    <property type="evidence" value="ECO:0007669"/>
    <property type="project" value="TreeGrafter"/>
</dbReference>
<keyword evidence="6" id="KW-1185">Reference proteome</keyword>
<dbReference type="InterPro" id="IPR003439">
    <property type="entry name" value="ABC_transporter-like_ATP-bd"/>
</dbReference>
<dbReference type="Gene3D" id="3.40.50.300">
    <property type="entry name" value="P-loop containing nucleotide triphosphate hydrolases"/>
    <property type="match status" value="1"/>
</dbReference>
<dbReference type="InterPro" id="IPR027417">
    <property type="entry name" value="P-loop_NTPase"/>
</dbReference>
<dbReference type="PANTHER" id="PTHR45772:SF7">
    <property type="entry name" value="AMINO ACID ABC TRANSPORTER ATP-BINDING PROTEIN"/>
    <property type="match status" value="1"/>
</dbReference>
<evidence type="ECO:0000313" key="5">
    <source>
        <dbReference type="EMBL" id="MBL0406020.1"/>
    </source>
</evidence>